<comment type="caution">
    <text evidence="12">The sequence shown here is derived from an EMBL/GenBank/DDBJ whole genome shotgun (WGS) entry which is preliminary data.</text>
</comment>
<feature type="transmembrane region" description="Helical" evidence="9">
    <location>
        <begin position="306"/>
        <end position="330"/>
    </location>
</feature>
<dbReference type="GO" id="GO:0043952">
    <property type="term" value="P:protein transport by the Sec complex"/>
    <property type="evidence" value="ECO:0007669"/>
    <property type="project" value="UniProtKB-UniRule"/>
</dbReference>
<sequence>MATKQTDPTDDTSGEPMEAAERTTGPDRGGSALGRLAHRWWTGNLAFEFIRVRKRWYAASAVVILICLIGLLVRGLSLGIEFTGGAAFTAPAPDAAAAVPVVREAVQNSGVPDMQEVTVQVTGASVRAQTRALTPEETTTVRTAIADSLQIPPDQVANSVIGPSWGQQVSSKAALALGIFLALVMIMIAIYFRDWKYSAAAIVALMHDLILTVGVYALLGFTVTPTTVIGVLTILGYSLYDTVVVFDRLRENTRELSRKTYAEEANDAVNQVLIRSLNTTMIGILPVVALLFTGAVLLGTGPLKDVGLALLVGMLAGAYSSIFIATPLVVDFKRRDEDVVRQDKRVHKRRDEAELKARNASSAKVSITETADEEGTPDGSVLTMPRTKVDDLRRGAAGRPQPSRKTRSERKSR</sequence>
<evidence type="ECO:0000256" key="8">
    <source>
        <dbReference type="ARBA" id="ARBA00023136"/>
    </source>
</evidence>
<evidence type="ECO:0000256" key="4">
    <source>
        <dbReference type="ARBA" id="ARBA00022692"/>
    </source>
</evidence>
<dbReference type="PANTHER" id="PTHR30081:SF8">
    <property type="entry name" value="PROTEIN TRANSLOCASE SUBUNIT SECF"/>
    <property type="match status" value="1"/>
</dbReference>
<feature type="region of interest" description="Disordered" evidence="10">
    <location>
        <begin position="351"/>
        <end position="413"/>
    </location>
</feature>
<protein>
    <recommendedName>
        <fullName evidence="9">Protein-export membrane protein SecF</fullName>
    </recommendedName>
</protein>
<proteinExistence type="inferred from homology"/>
<reference evidence="12 13" key="1">
    <citation type="submission" date="2020-07" db="EMBL/GenBank/DDBJ databases">
        <title>Sequencing the genomes of 1000 actinobacteria strains.</title>
        <authorList>
            <person name="Klenk H.-P."/>
        </authorList>
    </citation>
    <scope>NUCLEOTIDE SEQUENCE [LARGE SCALE GENOMIC DNA]</scope>
    <source>
        <strain evidence="12 13">DSM 103164</strain>
    </source>
</reference>
<dbReference type="InterPro" id="IPR048634">
    <property type="entry name" value="SecD_SecF_C"/>
</dbReference>
<evidence type="ECO:0000256" key="2">
    <source>
        <dbReference type="ARBA" id="ARBA00022448"/>
    </source>
</evidence>
<keyword evidence="3 9" id="KW-1003">Cell membrane</keyword>
<keyword evidence="13" id="KW-1185">Reference proteome</keyword>
<feature type="region of interest" description="Disordered" evidence="10">
    <location>
        <begin position="1"/>
        <end position="31"/>
    </location>
</feature>
<dbReference type="PRINTS" id="PR01755">
    <property type="entry name" value="SECFTRNLCASE"/>
</dbReference>
<dbReference type="InterPro" id="IPR022813">
    <property type="entry name" value="SecD/SecF_arch_bac"/>
</dbReference>
<dbReference type="Pfam" id="PF02355">
    <property type="entry name" value="SecD_SecF_C"/>
    <property type="match status" value="1"/>
</dbReference>
<dbReference type="InterPro" id="IPR005665">
    <property type="entry name" value="SecF_bac"/>
</dbReference>
<comment type="subcellular location">
    <subcellularLocation>
        <location evidence="1 9">Cell membrane</location>
        <topology evidence="1 9">Multi-pass membrane protein</topology>
    </subcellularLocation>
</comment>
<evidence type="ECO:0000256" key="3">
    <source>
        <dbReference type="ARBA" id="ARBA00022475"/>
    </source>
</evidence>
<evidence type="ECO:0000313" key="12">
    <source>
        <dbReference type="EMBL" id="NYI69585.1"/>
    </source>
</evidence>
<comment type="similarity">
    <text evidence="9">Belongs to the SecD/SecF family. SecF subfamily.</text>
</comment>
<feature type="transmembrane region" description="Helical" evidence="9">
    <location>
        <begin position="173"/>
        <end position="192"/>
    </location>
</feature>
<evidence type="ECO:0000256" key="9">
    <source>
        <dbReference type="HAMAP-Rule" id="MF_01464"/>
    </source>
</evidence>
<dbReference type="Pfam" id="PF07549">
    <property type="entry name" value="Sec_GG"/>
    <property type="match status" value="1"/>
</dbReference>
<dbReference type="RefSeq" id="WP_246292502.1">
    <property type="nucleotide sequence ID" value="NZ_JACBZS010000001.1"/>
</dbReference>
<keyword evidence="4 9" id="KW-0812">Transmembrane</keyword>
<evidence type="ECO:0000256" key="1">
    <source>
        <dbReference type="ARBA" id="ARBA00004651"/>
    </source>
</evidence>
<keyword evidence="2 9" id="KW-0813">Transport</keyword>
<dbReference type="InterPro" id="IPR055344">
    <property type="entry name" value="SecD_SecF_C_bact"/>
</dbReference>
<dbReference type="GO" id="GO:0005886">
    <property type="term" value="C:plasma membrane"/>
    <property type="evidence" value="ECO:0007669"/>
    <property type="project" value="UniProtKB-SubCell"/>
</dbReference>
<dbReference type="InterPro" id="IPR022645">
    <property type="entry name" value="SecD/SecF_bac"/>
</dbReference>
<feature type="transmembrane region" description="Helical" evidence="9">
    <location>
        <begin position="199"/>
        <end position="221"/>
    </location>
</feature>
<evidence type="ECO:0000313" key="13">
    <source>
        <dbReference type="Proteomes" id="UP000527616"/>
    </source>
</evidence>
<feature type="transmembrane region" description="Helical" evidence="9">
    <location>
        <begin position="281"/>
        <end position="300"/>
    </location>
</feature>
<dbReference type="SUPFAM" id="SSF82866">
    <property type="entry name" value="Multidrug efflux transporter AcrB transmembrane domain"/>
    <property type="match status" value="1"/>
</dbReference>
<dbReference type="AlphaFoldDB" id="A0A7Z0D634"/>
<accession>A0A7Z0D634</accession>
<evidence type="ECO:0000256" key="5">
    <source>
        <dbReference type="ARBA" id="ARBA00022927"/>
    </source>
</evidence>
<dbReference type="HAMAP" id="MF_01464_B">
    <property type="entry name" value="SecF_B"/>
    <property type="match status" value="1"/>
</dbReference>
<feature type="transmembrane region" description="Helical" evidence="9">
    <location>
        <begin position="56"/>
        <end position="73"/>
    </location>
</feature>
<evidence type="ECO:0000256" key="10">
    <source>
        <dbReference type="SAM" id="MobiDB-lite"/>
    </source>
</evidence>
<dbReference type="GO" id="GO:0015450">
    <property type="term" value="F:protein-transporting ATPase activity"/>
    <property type="evidence" value="ECO:0007669"/>
    <property type="project" value="InterPro"/>
</dbReference>
<feature type="compositionally biased region" description="Basic residues" evidence="10">
    <location>
        <begin position="402"/>
        <end position="413"/>
    </location>
</feature>
<feature type="compositionally biased region" description="Polar residues" evidence="10">
    <location>
        <begin position="359"/>
        <end position="369"/>
    </location>
</feature>
<dbReference type="Gene3D" id="1.20.1640.10">
    <property type="entry name" value="Multidrug efflux transporter AcrB transmembrane domain"/>
    <property type="match status" value="1"/>
</dbReference>
<feature type="transmembrane region" description="Helical" evidence="9">
    <location>
        <begin position="227"/>
        <end position="249"/>
    </location>
</feature>
<dbReference type="GO" id="GO:0006605">
    <property type="term" value="P:protein targeting"/>
    <property type="evidence" value="ECO:0007669"/>
    <property type="project" value="UniProtKB-UniRule"/>
</dbReference>
<feature type="domain" description="Protein export membrane protein SecD/SecF C-terminal" evidence="11">
    <location>
        <begin position="156"/>
        <end position="334"/>
    </location>
</feature>
<dbReference type="PANTHER" id="PTHR30081">
    <property type="entry name" value="PROTEIN-EXPORT MEMBRANE PROTEIN SEC"/>
    <property type="match status" value="1"/>
</dbReference>
<evidence type="ECO:0000256" key="7">
    <source>
        <dbReference type="ARBA" id="ARBA00023010"/>
    </source>
</evidence>
<name>A0A7Z0D634_9ACTN</name>
<comment type="function">
    <text evidence="9">Part of the Sec protein translocase complex. Interacts with the SecYEG preprotein conducting channel. SecDF uses the proton motive force (PMF) to complete protein translocation after the ATP-dependent function of SecA.</text>
</comment>
<gene>
    <name evidence="9" type="primary">secF</name>
    <name evidence="12" type="ORF">GGQ54_000145</name>
</gene>
<dbReference type="Proteomes" id="UP000527616">
    <property type="component" value="Unassembled WGS sequence"/>
</dbReference>
<dbReference type="NCBIfam" id="TIGR00966">
    <property type="entry name" value="transloc_SecF"/>
    <property type="match status" value="1"/>
</dbReference>
<evidence type="ECO:0000256" key="6">
    <source>
        <dbReference type="ARBA" id="ARBA00022989"/>
    </source>
</evidence>
<evidence type="ECO:0000259" key="11">
    <source>
        <dbReference type="Pfam" id="PF02355"/>
    </source>
</evidence>
<dbReference type="InterPro" id="IPR022646">
    <property type="entry name" value="SecD/SecF_CS"/>
</dbReference>
<keyword evidence="7 9" id="KW-0811">Translocation</keyword>
<organism evidence="12 13">
    <name type="scientific">Naumannella cuiyingiana</name>
    <dbReference type="NCBI Taxonomy" id="1347891"/>
    <lineage>
        <taxon>Bacteria</taxon>
        <taxon>Bacillati</taxon>
        <taxon>Actinomycetota</taxon>
        <taxon>Actinomycetes</taxon>
        <taxon>Propionibacteriales</taxon>
        <taxon>Propionibacteriaceae</taxon>
        <taxon>Naumannella</taxon>
    </lineage>
</organism>
<keyword evidence="6 9" id="KW-1133">Transmembrane helix</keyword>
<dbReference type="GO" id="GO:0065002">
    <property type="term" value="P:intracellular protein transmembrane transport"/>
    <property type="evidence" value="ECO:0007669"/>
    <property type="project" value="UniProtKB-UniRule"/>
</dbReference>
<comment type="subunit">
    <text evidence="9">Forms a complex with SecD. Part of the essential Sec protein translocation apparatus which comprises SecA, SecYEG and auxiliary proteins SecDF. Other proteins may also be involved.</text>
</comment>
<keyword evidence="5 9" id="KW-0653">Protein transport</keyword>
<dbReference type="NCBIfam" id="TIGR00916">
    <property type="entry name" value="2A0604s01"/>
    <property type="match status" value="1"/>
</dbReference>
<dbReference type="EMBL" id="JACBZS010000001">
    <property type="protein sequence ID" value="NYI69585.1"/>
    <property type="molecule type" value="Genomic_DNA"/>
</dbReference>
<keyword evidence="8 9" id="KW-0472">Membrane</keyword>